<dbReference type="SUPFAM" id="SSF55957">
    <property type="entry name" value="Phosphoglucomutase, C-terminal domain"/>
    <property type="match status" value="1"/>
</dbReference>
<keyword evidence="2 7" id="KW-0597">Phosphoprotein</keyword>
<keyword evidence="5 7" id="KW-0413">Isomerase</keyword>
<evidence type="ECO:0000256" key="9">
    <source>
        <dbReference type="RuleBase" id="RU004327"/>
    </source>
</evidence>
<feature type="binding site" description="via phosphate group" evidence="7">
    <location>
        <position position="101"/>
    </location>
    <ligand>
        <name>Mg(2+)</name>
        <dbReference type="ChEBI" id="CHEBI:18420"/>
    </ligand>
</feature>
<dbReference type="Pfam" id="PF02879">
    <property type="entry name" value="PGM_PMM_II"/>
    <property type="match status" value="1"/>
</dbReference>
<feature type="modified residue" description="Phosphoserine" evidence="7">
    <location>
        <position position="101"/>
    </location>
</feature>
<dbReference type="InterPro" id="IPR036900">
    <property type="entry name" value="A-D-PHexomutase_C_sf"/>
</dbReference>
<dbReference type="GO" id="GO:0005975">
    <property type="term" value="P:carbohydrate metabolic process"/>
    <property type="evidence" value="ECO:0007669"/>
    <property type="project" value="InterPro"/>
</dbReference>
<dbReference type="Gene3D" id="3.40.120.10">
    <property type="entry name" value="Alpha-D-Glucose-1,6-Bisphosphate, subunit A, domain 3"/>
    <property type="match status" value="3"/>
</dbReference>
<dbReference type="FunFam" id="3.30.310.50:FF:000001">
    <property type="entry name" value="Phosphoglucosamine mutase"/>
    <property type="match status" value="1"/>
</dbReference>
<dbReference type="GO" id="GO:0009252">
    <property type="term" value="P:peptidoglycan biosynthetic process"/>
    <property type="evidence" value="ECO:0007669"/>
    <property type="project" value="TreeGrafter"/>
</dbReference>
<evidence type="ECO:0000256" key="7">
    <source>
        <dbReference type="HAMAP-Rule" id="MF_01554"/>
    </source>
</evidence>
<accession>A0A2J8AZP3</accession>
<dbReference type="InterPro" id="IPR005841">
    <property type="entry name" value="Alpha-D-phosphohexomutase_SF"/>
</dbReference>
<dbReference type="GO" id="GO:0004615">
    <property type="term" value="F:phosphomannomutase activity"/>
    <property type="evidence" value="ECO:0007669"/>
    <property type="project" value="TreeGrafter"/>
</dbReference>
<protein>
    <recommendedName>
        <fullName evidence="7 9">Phosphoglucosamine mutase</fullName>
        <ecNumber evidence="7 9">5.4.2.10</ecNumber>
    </recommendedName>
</protein>
<feature type="binding site" evidence="7">
    <location>
        <position position="246"/>
    </location>
    <ligand>
        <name>Mg(2+)</name>
        <dbReference type="ChEBI" id="CHEBI:18420"/>
    </ligand>
</feature>
<name>A0A2J8AZP3_9FIRM</name>
<comment type="catalytic activity">
    <reaction evidence="6 7 9">
        <text>alpha-D-glucosamine 1-phosphate = D-glucosamine 6-phosphate</text>
        <dbReference type="Rhea" id="RHEA:23424"/>
        <dbReference type="ChEBI" id="CHEBI:58516"/>
        <dbReference type="ChEBI" id="CHEBI:58725"/>
        <dbReference type="EC" id="5.4.2.10"/>
    </reaction>
</comment>
<feature type="binding site" evidence="7">
    <location>
        <position position="244"/>
    </location>
    <ligand>
        <name>Mg(2+)</name>
        <dbReference type="ChEBI" id="CHEBI:18420"/>
    </ligand>
</feature>
<feature type="domain" description="Alpha-D-phosphohexomutase alpha/beta/alpha" evidence="11">
    <location>
        <begin position="4"/>
        <end position="134"/>
    </location>
</feature>
<comment type="PTM">
    <text evidence="7">Activated by phosphorylation.</text>
</comment>
<dbReference type="SUPFAM" id="SSF53738">
    <property type="entry name" value="Phosphoglucomutase, first 3 domains"/>
    <property type="match status" value="3"/>
</dbReference>
<dbReference type="AlphaFoldDB" id="A0A2J8AZP3"/>
<dbReference type="InterPro" id="IPR005846">
    <property type="entry name" value="A-D-PHexomutase_a/b/a-III"/>
</dbReference>
<sequence>MGVLFGTDGVRGIANTELSPELAFKLGYYGARVLAADLQQKPRFVIGHDTRLSSSMLENALCAGICSAGADAYCCGTIPTPGIAYLTAEKEFSAGVVISASHNPYEFNGIKFFNSTGFKLSDEIEDQIEAYITGTRADDLPRPTGDALGTVFPYPQGIDAYMAHLRYAMGLDLHGLKIAMDCANGAAYSIAPRIFRNLGAELHLIGDIPDGININSGCGSTDLRALSELVVREKCDIGLAFDGDADRLLAIDHTGREVDGDEIMAILAEYLRSKNLLGKDTLVITVMSNLGLTKHAETANLNIVTTKVGDRYVMEAMREGGYTLGGEQSGHFIMLDFATTGDGILSALALLKALRKSHKTLHEAAKMVTIYPQVLLKTKVRNENKSKILDFPEVATAITKVQAVLGGNGRVLVRPSGTEPVIRVMIEGQDTEAIKAQAEELVKIIETAEASL</sequence>
<dbReference type="Pfam" id="PF02880">
    <property type="entry name" value="PGM_PMM_III"/>
    <property type="match status" value="1"/>
</dbReference>
<dbReference type="InterPro" id="IPR016066">
    <property type="entry name" value="A-D-PHexomutase_CS"/>
</dbReference>
<gene>
    <name evidence="7" type="primary">glmM</name>
    <name evidence="14" type="ORF">B7R76_06560</name>
</gene>
<dbReference type="NCBIfam" id="NF008139">
    <property type="entry name" value="PRK10887.1"/>
    <property type="match status" value="1"/>
</dbReference>
<comment type="function">
    <text evidence="7 9">Catalyzes the conversion of glucosamine-6-phosphate to glucosamine-1-phosphate.</text>
</comment>
<dbReference type="GO" id="GO:0008966">
    <property type="term" value="F:phosphoglucosamine mutase activity"/>
    <property type="evidence" value="ECO:0007669"/>
    <property type="project" value="UniProtKB-UniRule"/>
</dbReference>
<feature type="binding site" evidence="7">
    <location>
        <position position="242"/>
    </location>
    <ligand>
        <name>Mg(2+)</name>
        <dbReference type="ChEBI" id="CHEBI:18420"/>
    </ligand>
</feature>
<dbReference type="HAMAP" id="MF_01554_B">
    <property type="entry name" value="GlmM_B"/>
    <property type="match status" value="1"/>
</dbReference>
<evidence type="ECO:0000256" key="4">
    <source>
        <dbReference type="ARBA" id="ARBA00022842"/>
    </source>
</evidence>
<dbReference type="InterPro" id="IPR016055">
    <property type="entry name" value="A-D-PHexomutase_a/b/a-I/II/III"/>
</dbReference>
<dbReference type="Pfam" id="PF02878">
    <property type="entry name" value="PGM_PMM_I"/>
    <property type="match status" value="1"/>
</dbReference>
<dbReference type="FunFam" id="3.40.120.10:FF:000003">
    <property type="entry name" value="Phosphoglucosamine mutase"/>
    <property type="match status" value="1"/>
</dbReference>
<feature type="domain" description="Alpha-D-phosphohexomutase C-terminal" evidence="10">
    <location>
        <begin position="379"/>
        <end position="443"/>
    </location>
</feature>
<dbReference type="Gene3D" id="3.30.310.50">
    <property type="entry name" value="Alpha-D-phosphohexomutase, C-terminal domain"/>
    <property type="match status" value="1"/>
</dbReference>
<evidence type="ECO:0000256" key="5">
    <source>
        <dbReference type="ARBA" id="ARBA00023235"/>
    </source>
</evidence>
<comment type="caution">
    <text evidence="14">The sequence shown here is derived from an EMBL/GenBank/DDBJ whole genome shotgun (WGS) entry which is preliminary data.</text>
</comment>
<dbReference type="RefSeq" id="WP_102892678.1">
    <property type="nucleotide sequence ID" value="NZ_NBZD01000004.1"/>
</dbReference>
<evidence type="ECO:0000256" key="6">
    <source>
        <dbReference type="ARBA" id="ARBA00050364"/>
    </source>
</evidence>
<evidence type="ECO:0000259" key="10">
    <source>
        <dbReference type="Pfam" id="PF00408"/>
    </source>
</evidence>
<evidence type="ECO:0000259" key="12">
    <source>
        <dbReference type="Pfam" id="PF02879"/>
    </source>
</evidence>
<feature type="domain" description="Alpha-D-phosphohexomutase alpha/beta/alpha" evidence="12">
    <location>
        <begin position="160"/>
        <end position="255"/>
    </location>
</feature>
<dbReference type="GO" id="GO:0006048">
    <property type="term" value="P:UDP-N-acetylglucosamine biosynthetic process"/>
    <property type="evidence" value="ECO:0007669"/>
    <property type="project" value="TreeGrafter"/>
</dbReference>
<evidence type="ECO:0000259" key="11">
    <source>
        <dbReference type="Pfam" id="PF02878"/>
    </source>
</evidence>
<dbReference type="PANTHER" id="PTHR42946">
    <property type="entry name" value="PHOSPHOHEXOSE MUTASE"/>
    <property type="match status" value="1"/>
</dbReference>
<dbReference type="FunFam" id="3.40.120.10:FF:000001">
    <property type="entry name" value="Phosphoglucosamine mutase"/>
    <property type="match status" value="1"/>
</dbReference>
<dbReference type="PROSITE" id="PS00710">
    <property type="entry name" value="PGM_PMM"/>
    <property type="match status" value="1"/>
</dbReference>
<evidence type="ECO:0000256" key="1">
    <source>
        <dbReference type="ARBA" id="ARBA00010231"/>
    </source>
</evidence>
<evidence type="ECO:0000256" key="3">
    <source>
        <dbReference type="ARBA" id="ARBA00022723"/>
    </source>
</evidence>
<dbReference type="InterPro" id="IPR005845">
    <property type="entry name" value="A-D-PHexomutase_a/b/a-II"/>
</dbReference>
<dbReference type="PRINTS" id="PR00509">
    <property type="entry name" value="PGMPMM"/>
</dbReference>
<feature type="active site" description="Phosphoserine intermediate" evidence="7">
    <location>
        <position position="101"/>
    </location>
</feature>
<keyword evidence="3 7" id="KW-0479">Metal-binding</keyword>
<evidence type="ECO:0000313" key="15">
    <source>
        <dbReference type="Proteomes" id="UP000236394"/>
    </source>
</evidence>
<dbReference type="NCBIfam" id="TIGR01455">
    <property type="entry name" value="glmM"/>
    <property type="match status" value="1"/>
</dbReference>
<evidence type="ECO:0000259" key="13">
    <source>
        <dbReference type="Pfam" id="PF02880"/>
    </source>
</evidence>
<evidence type="ECO:0000256" key="8">
    <source>
        <dbReference type="RuleBase" id="RU004326"/>
    </source>
</evidence>
<comment type="similarity">
    <text evidence="1 7 8">Belongs to the phosphohexose mutase family.</text>
</comment>
<keyword evidence="4 7" id="KW-0460">Magnesium</keyword>
<dbReference type="GO" id="GO:0005829">
    <property type="term" value="C:cytosol"/>
    <property type="evidence" value="ECO:0007669"/>
    <property type="project" value="TreeGrafter"/>
</dbReference>
<dbReference type="Pfam" id="PF00408">
    <property type="entry name" value="PGM_PMM_IV"/>
    <property type="match status" value="1"/>
</dbReference>
<dbReference type="GO" id="GO:0000287">
    <property type="term" value="F:magnesium ion binding"/>
    <property type="evidence" value="ECO:0007669"/>
    <property type="project" value="UniProtKB-UniRule"/>
</dbReference>
<dbReference type="Proteomes" id="UP000236394">
    <property type="component" value="Unassembled WGS sequence"/>
</dbReference>
<dbReference type="InterPro" id="IPR005844">
    <property type="entry name" value="A-D-PHexomutase_a/b/a-I"/>
</dbReference>
<feature type="domain" description="Alpha-D-phosphohexomutase alpha/beta/alpha" evidence="13">
    <location>
        <begin position="259"/>
        <end position="366"/>
    </location>
</feature>
<comment type="cofactor">
    <cofactor evidence="7">
        <name>Mg(2+)</name>
        <dbReference type="ChEBI" id="CHEBI:18420"/>
    </cofactor>
    <text evidence="7">Binds 1 Mg(2+) ion per subunit.</text>
</comment>
<dbReference type="InterPro" id="IPR005843">
    <property type="entry name" value="A-D-PHexomutase_C"/>
</dbReference>
<reference evidence="15" key="1">
    <citation type="submission" date="2017-04" db="EMBL/GenBank/DDBJ databases">
        <authorList>
            <person name="Bumgarner R.E."/>
            <person name="Fredricks D.N."/>
            <person name="Srinivasan S."/>
        </authorList>
    </citation>
    <scope>NUCLEOTIDE SEQUENCE [LARGE SCALE GENOMIC DNA]</scope>
    <source>
        <strain evidence="15">KA00405</strain>
    </source>
</reference>
<dbReference type="CDD" id="cd05802">
    <property type="entry name" value="GlmM"/>
    <property type="match status" value="1"/>
</dbReference>
<proteinExistence type="inferred from homology"/>
<evidence type="ECO:0000256" key="2">
    <source>
        <dbReference type="ARBA" id="ARBA00022553"/>
    </source>
</evidence>
<evidence type="ECO:0000313" key="14">
    <source>
        <dbReference type="EMBL" id="PNH17993.1"/>
    </source>
</evidence>
<dbReference type="InterPro" id="IPR050060">
    <property type="entry name" value="Phosphoglucosamine_mutase"/>
</dbReference>
<dbReference type="EC" id="5.4.2.10" evidence="7 9"/>
<dbReference type="EMBL" id="NBZD01000004">
    <property type="protein sequence ID" value="PNH17993.1"/>
    <property type="molecule type" value="Genomic_DNA"/>
</dbReference>
<dbReference type="PANTHER" id="PTHR42946:SF1">
    <property type="entry name" value="PHOSPHOGLUCOMUTASE (ALPHA-D-GLUCOSE-1,6-BISPHOSPHATE-DEPENDENT)"/>
    <property type="match status" value="1"/>
</dbReference>
<dbReference type="InterPro" id="IPR006352">
    <property type="entry name" value="GlmM_bact"/>
</dbReference>
<organism evidence="14 15">
    <name type="scientific">Mageeibacillus indolicus</name>
    <dbReference type="NCBI Taxonomy" id="884684"/>
    <lineage>
        <taxon>Bacteria</taxon>
        <taxon>Bacillati</taxon>
        <taxon>Bacillota</taxon>
        <taxon>Clostridia</taxon>
        <taxon>Eubacteriales</taxon>
        <taxon>Oscillospiraceae</taxon>
        <taxon>Mageeibacillus</taxon>
    </lineage>
</organism>